<dbReference type="KEGG" id="kpf:IX53_05780"/>
<protein>
    <recommendedName>
        <fullName evidence="6">Glycosidase</fullName>
    </recommendedName>
</protein>
<dbReference type="PANTHER" id="PTHR34106">
    <property type="entry name" value="GLYCOSIDASE"/>
    <property type="match status" value="1"/>
</dbReference>
<evidence type="ECO:0000313" key="4">
    <source>
        <dbReference type="EMBL" id="AKI98292.1"/>
    </source>
</evidence>
<proteinExistence type="inferred from homology"/>
<keyword evidence="1" id="KW-0328">Glycosyltransferase</keyword>
<comment type="similarity">
    <text evidence="3">Belongs to the glycosyl hydrolase 130 family.</text>
</comment>
<evidence type="ECO:0000256" key="3">
    <source>
        <dbReference type="ARBA" id="ARBA00024356"/>
    </source>
</evidence>
<dbReference type="Pfam" id="PF04041">
    <property type="entry name" value="Glyco_hydro_130"/>
    <property type="match status" value="1"/>
</dbReference>
<dbReference type="Proteomes" id="UP000035159">
    <property type="component" value="Chromosome"/>
</dbReference>
<name>A0A0G2Z9Q4_9BACT</name>
<dbReference type="STRING" id="1330330.IX53_05780"/>
<dbReference type="EMBL" id="CP011232">
    <property type="protein sequence ID" value="AKI98292.1"/>
    <property type="molecule type" value="Genomic_DNA"/>
</dbReference>
<accession>A0A0G2Z9Q4</accession>
<dbReference type="PATRIC" id="fig|1330330.3.peg.1171"/>
<dbReference type="Gene3D" id="2.115.10.20">
    <property type="entry name" value="Glycosyl hydrolase domain, family 43"/>
    <property type="match status" value="1"/>
</dbReference>
<dbReference type="AlphaFoldDB" id="A0A0G2Z9Q4"/>
<dbReference type="InterPro" id="IPR023296">
    <property type="entry name" value="Glyco_hydro_beta-prop_sf"/>
</dbReference>
<dbReference type="GO" id="GO:0016757">
    <property type="term" value="F:glycosyltransferase activity"/>
    <property type="evidence" value="ECO:0007669"/>
    <property type="project" value="UniProtKB-KW"/>
</dbReference>
<evidence type="ECO:0008006" key="6">
    <source>
        <dbReference type="Google" id="ProtNLM"/>
    </source>
</evidence>
<organism evidence="4 5">
    <name type="scientific">Kosmotoga pacifica</name>
    <dbReference type="NCBI Taxonomy" id="1330330"/>
    <lineage>
        <taxon>Bacteria</taxon>
        <taxon>Thermotogati</taxon>
        <taxon>Thermotogota</taxon>
        <taxon>Thermotogae</taxon>
        <taxon>Kosmotogales</taxon>
        <taxon>Kosmotogaceae</taxon>
        <taxon>Kosmotoga</taxon>
    </lineage>
</organism>
<evidence type="ECO:0000313" key="5">
    <source>
        <dbReference type="Proteomes" id="UP000035159"/>
    </source>
</evidence>
<dbReference type="SUPFAM" id="SSF75005">
    <property type="entry name" value="Arabinanase/levansucrase/invertase"/>
    <property type="match status" value="1"/>
</dbReference>
<dbReference type="PANTHER" id="PTHR34106:SF5">
    <property type="entry name" value="GLYCOSIDASE"/>
    <property type="match status" value="1"/>
</dbReference>
<dbReference type="InterPro" id="IPR007184">
    <property type="entry name" value="Mannoside_phosphorylase"/>
</dbReference>
<gene>
    <name evidence="4" type="ORF">IX53_05780</name>
</gene>
<keyword evidence="2" id="KW-0808">Transferase</keyword>
<evidence type="ECO:0000256" key="2">
    <source>
        <dbReference type="ARBA" id="ARBA00022679"/>
    </source>
</evidence>
<evidence type="ECO:0000256" key="1">
    <source>
        <dbReference type="ARBA" id="ARBA00022676"/>
    </source>
</evidence>
<keyword evidence="5" id="KW-1185">Reference proteome</keyword>
<sequence>MEKNLLSKLKNHKMSVRKNKLVDVFKARYYISPEDLYVKNYIRTKPVAVFNPGAVIKAEKLFIFPRLIFDYYKYTSSVGVFSLDIEKIVKGGIDRPVETEIILWPKELWEFLGCEDARVSLHGDNLYMLYTGKGYYYGEGDELVRRDVLGFAEFNETYELKRKGYFRISDGKEEFLPVTTKDSAFIEVENNSATMLVRLEISDTLVCWRASADLESLTLNAESIEPVLLPENWEHKVGWSTNAVKLSDDEYLIGWHAVLKEDLSYKNGLALVDRDGRLKAISDYLLAPRGLNEEYGDRAMVIFGDGLILYDDKLLWVGGVSDYCIGIFVAKLEDVLKELKPCNEKGII</sequence>
<reference evidence="4 5" key="1">
    <citation type="submission" date="2015-04" db="EMBL/GenBank/DDBJ databases">
        <title>Complete Genome Sequence of Kosmotoga pacifica SLHLJ1.</title>
        <authorList>
            <person name="Jiang L.J."/>
            <person name="Shao Z.Z."/>
            <person name="Jebbar M."/>
        </authorList>
    </citation>
    <scope>NUCLEOTIDE SEQUENCE [LARGE SCALE GENOMIC DNA]</scope>
    <source>
        <strain evidence="4 5">SLHLJ1</strain>
    </source>
</reference>